<dbReference type="EMBL" id="JACRSX010000002">
    <property type="protein sequence ID" value="MBC8561641.1"/>
    <property type="molecule type" value="Genomic_DNA"/>
</dbReference>
<gene>
    <name evidence="2" type="ORF">H8704_03185</name>
</gene>
<proteinExistence type="predicted"/>
<dbReference type="Gene3D" id="1.10.10.2520">
    <property type="entry name" value="Cell wall hydrolase SleB, domain 1"/>
    <property type="match status" value="1"/>
</dbReference>
<dbReference type="RefSeq" id="WP_249297306.1">
    <property type="nucleotide sequence ID" value="NZ_JACRSX010000002.1"/>
</dbReference>
<dbReference type="Pfam" id="PF07486">
    <property type="entry name" value="Hydrolase_2"/>
    <property type="match status" value="1"/>
</dbReference>
<feature type="domain" description="Cell wall hydrolase SleB" evidence="1">
    <location>
        <begin position="125"/>
        <end position="227"/>
    </location>
</feature>
<dbReference type="InterPro" id="IPR042047">
    <property type="entry name" value="SleB_dom1"/>
</dbReference>
<keyword evidence="2" id="KW-0378">Hydrolase</keyword>
<dbReference type="Proteomes" id="UP000606193">
    <property type="component" value="Unassembled WGS sequence"/>
</dbReference>
<evidence type="ECO:0000313" key="3">
    <source>
        <dbReference type="Proteomes" id="UP000606193"/>
    </source>
</evidence>
<organism evidence="2 3">
    <name type="scientific">Jutongia huaianensis</name>
    <dbReference type="NCBI Taxonomy" id="2763668"/>
    <lineage>
        <taxon>Bacteria</taxon>
        <taxon>Bacillati</taxon>
        <taxon>Bacillota</taxon>
        <taxon>Clostridia</taxon>
        <taxon>Lachnospirales</taxon>
        <taxon>Lachnospiraceae</taxon>
        <taxon>Jutongia</taxon>
    </lineage>
</organism>
<evidence type="ECO:0000259" key="1">
    <source>
        <dbReference type="Pfam" id="PF07486"/>
    </source>
</evidence>
<dbReference type="GO" id="GO:0016787">
    <property type="term" value="F:hydrolase activity"/>
    <property type="evidence" value="ECO:0007669"/>
    <property type="project" value="UniProtKB-KW"/>
</dbReference>
<keyword evidence="3" id="KW-1185">Reference proteome</keyword>
<accession>A0ABR7MZ47</accession>
<evidence type="ECO:0000313" key="2">
    <source>
        <dbReference type="EMBL" id="MBC8561641.1"/>
    </source>
</evidence>
<name>A0ABR7MZ47_9FIRM</name>
<comment type="caution">
    <text evidence="2">The sequence shown here is derived from an EMBL/GenBank/DDBJ whole genome shotgun (WGS) entry which is preliminary data.</text>
</comment>
<sequence length="228" mass="25871">MRKIKVVRGVVVIAISAGLSLWNMQSQEVVALAPVSEQSVLPSRVQRWQDSLSVADTATMTCKIKKLDQVRSVRVKEHQLEVKRMREERARKQRMLEIQKCCGVRISESDRTVLEKIVQAEAGNQDHQGKLLVANVILNRVRSGKFPSTIREVVFAPRQFSPISDGSYSRAEASEDTRKAVDEALHGVDGSRGALYFMDRRYADGGNVSWFDRSLTRLFQHQGHEFFK</sequence>
<protein>
    <submittedName>
        <fullName evidence="2">Cell wall hydrolase</fullName>
    </submittedName>
</protein>
<reference evidence="2 3" key="1">
    <citation type="submission" date="2020-08" db="EMBL/GenBank/DDBJ databases">
        <title>Genome public.</title>
        <authorList>
            <person name="Liu C."/>
            <person name="Sun Q."/>
        </authorList>
    </citation>
    <scope>NUCLEOTIDE SEQUENCE [LARGE SCALE GENOMIC DNA]</scope>
    <source>
        <strain evidence="2 3">NSJ-37</strain>
    </source>
</reference>
<dbReference type="InterPro" id="IPR011105">
    <property type="entry name" value="Cell_wall_hydrolase_SleB"/>
</dbReference>